<dbReference type="PANTHER" id="PTHR46829:SF1">
    <property type="entry name" value="STERILE ALPHA MOTIF DOMAIN-CONTAINING PROTEIN 15"/>
    <property type="match status" value="1"/>
</dbReference>
<dbReference type="SMART" id="SM00454">
    <property type="entry name" value="SAM"/>
    <property type="match status" value="1"/>
</dbReference>
<evidence type="ECO:0000313" key="2">
    <source>
        <dbReference type="EMBL" id="KAA3673703.1"/>
    </source>
</evidence>
<proteinExistence type="predicted"/>
<dbReference type="InterPro" id="IPR001660">
    <property type="entry name" value="SAM"/>
</dbReference>
<name>A0A5J4NE11_9TREM</name>
<dbReference type="PANTHER" id="PTHR46829">
    <property type="entry name" value="STERILE ALPHA MOTIF DOMAIN-CONTAINING PROTEIN 15"/>
    <property type="match status" value="1"/>
</dbReference>
<keyword evidence="3" id="KW-1185">Reference proteome</keyword>
<accession>A0A5J4NE11</accession>
<feature type="domain" description="SAM" evidence="1">
    <location>
        <begin position="16"/>
        <end position="79"/>
    </location>
</feature>
<feature type="non-terminal residue" evidence="2">
    <location>
        <position position="124"/>
    </location>
</feature>
<dbReference type="SUPFAM" id="SSF47769">
    <property type="entry name" value="SAM/Pointed domain"/>
    <property type="match status" value="1"/>
</dbReference>
<dbReference type="Pfam" id="PF00536">
    <property type="entry name" value="SAM_1"/>
    <property type="match status" value="1"/>
</dbReference>
<gene>
    <name evidence="2" type="ORF">DEA37_0001203</name>
</gene>
<evidence type="ECO:0000259" key="1">
    <source>
        <dbReference type="PROSITE" id="PS50105"/>
    </source>
</evidence>
<dbReference type="AlphaFoldDB" id="A0A5J4NE11"/>
<dbReference type="EMBL" id="QNGE01003707">
    <property type="protein sequence ID" value="KAA3673703.1"/>
    <property type="molecule type" value="Genomic_DNA"/>
</dbReference>
<organism evidence="2 3">
    <name type="scientific">Paragonimus westermani</name>
    <dbReference type="NCBI Taxonomy" id="34504"/>
    <lineage>
        <taxon>Eukaryota</taxon>
        <taxon>Metazoa</taxon>
        <taxon>Spiralia</taxon>
        <taxon>Lophotrochozoa</taxon>
        <taxon>Platyhelminthes</taxon>
        <taxon>Trematoda</taxon>
        <taxon>Digenea</taxon>
        <taxon>Plagiorchiida</taxon>
        <taxon>Troglotremata</taxon>
        <taxon>Troglotrematidae</taxon>
        <taxon>Paragonimus</taxon>
    </lineage>
</organism>
<dbReference type="Proteomes" id="UP000324629">
    <property type="component" value="Unassembled WGS sequence"/>
</dbReference>
<dbReference type="InterPro" id="IPR013761">
    <property type="entry name" value="SAM/pointed_sf"/>
</dbReference>
<sequence length="124" mass="14169">LTEICTKTNIPQASLWTVEEVGEWIGNIGYAQYKDCFIENYIDGKKLITVNASTLPMMGITKFEDTQNITRSIRGLLSLEEPDNKRTIRLPPRDFLGMYLESKTNTGSDLAKVSFPRFIFRTIE</sequence>
<evidence type="ECO:0000313" key="3">
    <source>
        <dbReference type="Proteomes" id="UP000324629"/>
    </source>
</evidence>
<comment type="caution">
    <text evidence="2">The sequence shown here is derived from an EMBL/GenBank/DDBJ whole genome shotgun (WGS) entry which is preliminary data.</text>
</comment>
<feature type="non-terminal residue" evidence="2">
    <location>
        <position position="1"/>
    </location>
</feature>
<reference evidence="2 3" key="1">
    <citation type="journal article" date="2019" name="Gigascience">
        <title>Whole-genome sequence of the oriental lung fluke Paragonimus westermani.</title>
        <authorList>
            <person name="Oey H."/>
            <person name="Zakrzewski M."/>
            <person name="Narain K."/>
            <person name="Devi K.R."/>
            <person name="Agatsuma T."/>
            <person name="Nawaratna S."/>
            <person name="Gobert G.N."/>
            <person name="Jones M.K."/>
            <person name="Ragan M.A."/>
            <person name="McManus D.P."/>
            <person name="Krause L."/>
        </authorList>
    </citation>
    <scope>NUCLEOTIDE SEQUENCE [LARGE SCALE GENOMIC DNA]</scope>
    <source>
        <strain evidence="2 3">IND2009</strain>
    </source>
</reference>
<dbReference type="Gene3D" id="1.10.150.50">
    <property type="entry name" value="Transcription Factor, Ets-1"/>
    <property type="match status" value="1"/>
</dbReference>
<protein>
    <recommendedName>
        <fullName evidence="1">SAM domain-containing protein</fullName>
    </recommendedName>
</protein>
<dbReference type="PROSITE" id="PS50105">
    <property type="entry name" value="SAM_DOMAIN"/>
    <property type="match status" value="1"/>
</dbReference>